<accession>A0AAW3S6X7</accession>
<dbReference type="RefSeq" id="WP_080355046.1">
    <property type="nucleotide sequence ID" value="NZ_CP028358.1"/>
</dbReference>
<reference evidence="2" key="1">
    <citation type="submission" date="2018-09" db="EMBL/GenBank/DDBJ databases">
        <authorList>
            <person name="Groschel M."/>
            <person name="Kohl T."/>
            <person name="Conchillo-Sole O."/>
            <person name="Mamat U."/>
            <person name="Yero D."/>
            <person name="Niemann S."/>
            <person name="Daura X."/>
            <person name="Gibert I."/>
        </authorList>
    </citation>
    <scope>NUCLEOTIDE SEQUENCE</scope>
    <source>
        <strain evidence="2">OG156</strain>
    </source>
</reference>
<name>A0AAW3S6X7_STEMA</name>
<reference evidence="2" key="2">
    <citation type="journal article" date="2020" name="Front. Microbiol.">
        <title>Genetic Variants of the DSF Quorum Sensing System in Stenotrophomonas maltophilia Influence Virulence and Resistance Phenotypes Among Genotypically Diverse Clinical Isolates.</title>
        <authorList>
            <person name="Yero D."/>
            <person name="Huedo P."/>
            <person name="Conchillo-Sole O."/>
            <person name="Martinez-Servat S."/>
            <person name="Mamat U."/>
            <person name="Coves X."/>
            <person name="Llanas F."/>
            <person name="Roca I."/>
            <person name="Vila J."/>
            <person name="Schaible U.E."/>
            <person name="Daura X."/>
            <person name="Gibert I."/>
        </authorList>
    </citation>
    <scope>NUCLEOTIDE SEQUENCE</scope>
    <source>
        <strain evidence="2">OG156</strain>
    </source>
</reference>
<gene>
    <name evidence="2" type="ORF">D7Y33_17715</name>
</gene>
<dbReference type="InterPro" id="IPR009492">
    <property type="entry name" value="TniQ"/>
</dbReference>
<dbReference type="Proteomes" id="UP000822271">
    <property type="component" value="Unassembled WGS sequence"/>
</dbReference>
<dbReference type="EMBL" id="RAUE01000029">
    <property type="protein sequence ID" value="MBA0312821.1"/>
    <property type="molecule type" value="Genomic_DNA"/>
</dbReference>
<sequence>MEPPRWTVLPPLELRDAGTPWTESLNGYANRLAKLSGISWCKLLQLIDTHSSEVPSRYIDQRRLDGLGPVSVRRARSLEKLTGQSLVGATLYGLSEIVSSRAASWSRHAAWCPICIGASDMDESATERLIWSFDAYSHCSLHDARIENSCSNCGLGKLKSIALRKCPSCGDRLDRRTRFDSANPTQRWINQCIEELISWCSNHPNQRLELSNLEVFIEAVGARGERRKLDYRPPARLPASYSDYKSWTRVNCFRLFRRNDPSRLEFNELLNLSANQCVSVLDILLQPIESASELLPGIGSNPELPLGRGRVADERREFARLIDALLGDDQCVLPSFQVLAQLSGRRGSFKSGLPHHHAHYAVRLRRQQMMIRGVSRRTINRAFRLACQLKLSLQGQLLISEAVAKRIHIEMDVASNIVRSAELACSLLLPVGGMKGVARIPNL</sequence>
<protein>
    <recommendedName>
        <fullName evidence="1">TniQ domain-containing protein</fullName>
    </recommendedName>
</protein>
<comment type="caution">
    <text evidence="2">The sequence shown here is derived from an EMBL/GenBank/DDBJ whole genome shotgun (WGS) entry which is preliminary data.</text>
</comment>
<dbReference type="AlphaFoldDB" id="A0AAW3S6X7"/>
<organism evidence="2 3">
    <name type="scientific">Stenotrophomonas maltophilia</name>
    <name type="common">Pseudomonas maltophilia</name>
    <name type="synonym">Xanthomonas maltophilia</name>
    <dbReference type="NCBI Taxonomy" id="40324"/>
    <lineage>
        <taxon>Bacteria</taxon>
        <taxon>Pseudomonadati</taxon>
        <taxon>Pseudomonadota</taxon>
        <taxon>Gammaproteobacteria</taxon>
        <taxon>Lysobacterales</taxon>
        <taxon>Lysobacteraceae</taxon>
        <taxon>Stenotrophomonas</taxon>
        <taxon>Stenotrophomonas maltophilia group</taxon>
    </lineage>
</organism>
<evidence type="ECO:0000313" key="2">
    <source>
        <dbReference type="EMBL" id="MBA0312821.1"/>
    </source>
</evidence>
<proteinExistence type="predicted"/>
<feature type="domain" description="TniQ" evidence="1">
    <location>
        <begin position="22"/>
        <end position="144"/>
    </location>
</feature>
<dbReference type="Pfam" id="PF06527">
    <property type="entry name" value="TniQ"/>
    <property type="match status" value="1"/>
</dbReference>
<evidence type="ECO:0000313" key="3">
    <source>
        <dbReference type="Proteomes" id="UP000822271"/>
    </source>
</evidence>
<evidence type="ECO:0000259" key="1">
    <source>
        <dbReference type="Pfam" id="PF06527"/>
    </source>
</evidence>